<feature type="region of interest" description="Disordered" evidence="1">
    <location>
        <begin position="412"/>
        <end position="433"/>
    </location>
</feature>
<keyword evidence="4" id="KW-1185">Reference proteome</keyword>
<dbReference type="Proteomes" id="UP000070544">
    <property type="component" value="Unassembled WGS sequence"/>
</dbReference>
<accession>A0A139A2D8</accession>
<proteinExistence type="predicted"/>
<dbReference type="OMA" id="NRICAHN"/>
<keyword evidence="2" id="KW-0812">Transmembrane</keyword>
<evidence type="ECO:0000256" key="1">
    <source>
        <dbReference type="SAM" id="MobiDB-lite"/>
    </source>
</evidence>
<evidence type="ECO:0000313" key="3">
    <source>
        <dbReference type="EMBL" id="KXS10715.1"/>
    </source>
</evidence>
<protein>
    <submittedName>
        <fullName evidence="3">Uncharacterized protein</fullName>
    </submittedName>
</protein>
<feature type="transmembrane region" description="Helical" evidence="2">
    <location>
        <begin position="258"/>
        <end position="280"/>
    </location>
</feature>
<reference evidence="3 4" key="1">
    <citation type="journal article" date="2015" name="Genome Biol. Evol.">
        <title>Phylogenomic analyses indicate that early fungi evolved digesting cell walls of algal ancestors of land plants.</title>
        <authorList>
            <person name="Chang Y."/>
            <person name="Wang S."/>
            <person name="Sekimoto S."/>
            <person name="Aerts A.L."/>
            <person name="Choi C."/>
            <person name="Clum A."/>
            <person name="LaButti K.M."/>
            <person name="Lindquist E.A."/>
            <person name="Yee Ngan C."/>
            <person name="Ohm R.A."/>
            <person name="Salamov A.A."/>
            <person name="Grigoriev I.V."/>
            <person name="Spatafora J.W."/>
            <person name="Berbee M.L."/>
        </authorList>
    </citation>
    <scope>NUCLEOTIDE SEQUENCE [LARGE SCALE GENOMIC DNA]</scope>
    <source>
        <strain evidence="3 4">JEL478</strain>
    </source>
</reference>
<dbReference type="EMBL" id="KQ965816">
    <property type="protein sequence ID" value="KXS10715.1"/>
    <property type="molecule type" value="Genomic_DNA"/>
</dbReference>
<dbReference type="OrthoDB" id="2130912at2759"/>
<sequence length="433" mass="46544">MITLGTSGEAQPMARVEWLLFLSYFFNIAPAAQLLYTAVRNQYLCSTEYVLKNVTVSGPKVLWVGRSGDQWLAKDSGWKGAVLADAGADVLLPGSSALKAVEVLVDDTDGVSDLAGVLASYGIANGTGGGFAFVGNKNVLRPDRIRNNFTSLDFPETSSARPDLLMADVIRVLYPFDSRYTTRYWLRNVALGDTQHVLYPNRICAHNASNPQPQAVAYTCGNSIAANYSYPPDFPTRASSSTNSHPSTGGSSAGTEKIVGGIIGGIAASGLLASGLWVWWRRRNGKDVVPNALRRWGIGGPRGLEAKGYPVYPPGPSSLELRETGWDNFREGSMRWSEWDDRSIVNGAGGNEGTLKVLGVVTLEGEVVKPWEDTVGLDAVKVDNRDGEKLKTEIDGPAPSPVSDILTVNAPRADQANGATESFRSFTRTGRAR</sequence>
<keyword evidence="2" id="KW-1133">Transmembrane helix</keyword>
<evidence type="ECO:0000313" key="4">
    <source>
        <dbReference type="Proteomes" id="UP000070544"/>
    </source>
</evidence>
<dbReference type="PANTHER" id="PTHR38360">
    <property type="entry name" value="OS03G0120000 PROTEIN"/>
    <property type="match status" value="1"/>
</dbReference>
<organism evidence="3 4">
    <name type="scientific">Gonapodya prolifera (strain JEL478)</name>
    <name type="common">Monoblepharis prolifera</name>
    <dbReference type="NCBI Taxonomy" id="1344416"/>
    <lineage>
        <taxon>Eukaryota</taxon>
        <taxon>Fungi</taxon>
        <taxon>Fungi incertae sedis</taxon>
        <taxon>Chytridiomycota</taxon>
        <taxon>Chytridiomycota incertae sedis</taxon>
        <taxon>Monoblepharidomycetes</taxon>
        <taxon>Monoblepharidales</taxon>
        <taxon>Gonapodyaceae</taxon>
        <taxon>Gonapodya</taxon>
    </lineage>
</organism>
<dbReference type="PANTHER" id="PTHR38360:SF1">
    <property type="entry name" value="F12P19.7"/>
    <property type="match status" value="1"/>
</dbReference>
<keyword evidence="2" id="KW-0472">Membrane</keyword>
<gene>
    <name evidence="3" type="ORF">M427DRAFT_464369</name>
</gene>
<evidence type="ECO:0000256" key="2">
    <source>
        <dbReference type="SAM" id="Phobius"/>
    </source>
</evidence>
<dbReference type="AlphaFoldDB" id="A0A139A2D8"/>
<dbReference type="STRING" id="1344416.A0A139A2D8"/>
<feature type="compositionally biased region" description="Polar residues" evidence="1">
    <location>
        <begin position="417"/>
        <end position="433"/>
    </location>
</feature>
<name>A0A139A2D8_GONPJ</name>